<protein>
    <submittedName>
        <fullName evidence="1">Uncharacterized protein</fullName>
    </submittedName>
</protein>
<dbReference type="Proteomes" id="UP000240957">
    <property type="component" value="Unassembled WGS sequence"/>
</dbReference>
<organism evidence="1 2">
    <name type="scientific">Acinetobacter sichuanensis</name>
    <dbReference type="NCBI Taxonomy" id="2136183"/>
    <lineage>
        <taxon>Bacteria</taxon>
        <taxon>Pseudomonadati</taxon>
        <taxon>Pseudomonadota</taxon>
        <taxon>Gammaproteobacteria</taxon>
        <taxon>Moraxellales</taxon>
        <taxon>Moraxellaceae</taxon>
        <taxon>Acinetobacter</taxon>
    </lineage>
</organism>
<evidence type="ECO:0000313" key="1">
    <source>
        <dbReference type="EMBL" id="RFC82213.1"/>
    </source>
</evidence>
<reference evidence="1 2" key="1">
    <citation type="submission" date="2018-08" db="EMBL/GenBank/DDBJ databases">
        <title>The draft genome of Acinetobacter sichuanensis strain WCHAc060041.</title>
        <authorList>
            <person name="Qin J."/>
            <person name="Feng Y."/>
            <person name="Zong Z."/>
        </authorList>
    </citation>
    <scope>NUCLEOTIDE SEQUENCE [LARGE SCALE GENOMIC DNA]</scope>
    <source>
        <strain evidence="1 2">WCHAc060041</strain>
    </source>
</reference>
<sequence>MEMQPQDIIFDEDLMLSNVKIAEQKAPLFLALSDDLNLAEEIISNNFKNKIITFIGLTHYDFCNFCGRR</sequence>
<dbReference type="EMBL" id="PYIX02000040">
    <property type="protein sequence ID" value="RFC82213.1"/>
    <property type="molecule type" value="Genomic_DNA"/>
</dbReference>
<gene>
    <name evidence="1" type="ORF">C9E89_017835</name>
</gene>
<evidence type="ECO:0000313" key="2">
    <source>
        <dbReference type="Proteomes" id="UP000240957"/>
    </source>
</evidence>
<name>A0A371YL59_9GAMM</name>
<dbReference type="AlphaFoldDB" id="A0A371YL59"/>
<accession>A0A371YL59</accession>
<proteinExistence type="predicted"/>
<comment type="caution">
    <text evidence="1">The sequence shown here is derived from an EMBL/GenBank/DDBJ whole genome shotgun (WGS) entry which is preliminary data.</text>
</comment>